<accession>A0A1V9F3A2</accession>
<evidence type="ECO:0000256" key="1">
    <source>
        <dbReference type="ARBA" id="ARBA00004442"/>
    </source>
</evidence>
<keyword evidence="4" id="KW-0472">Membrane</keyword>
<dbReference type="InterPro" id="IPR011990">
    <property type="entry name" value="TPR-like_helical_dom_sf"/>
</dbReference>
<gene>
    <name evidence="8" type="ORF">A4H97_24500</name>
</gene>
<feature type="domain" description="RagB/SusD" evidence="7">
    <location>
        <begin position="381"/>
        <end position="529"/>
    </location>
</feature>
<protein>
    <submittedName>
        <fullName evidence="8">RagB/SusD family protein</fullName>
    </submittedName>
</protein>
<proteinExistence type="inferred from homology"/>
<evidence type="ECO:0000259" key="7">
    <source>
        <dbReference type="Pfam" id="PF07980"/>
    </source>
</evidence>
<dbReference type="STRING" id="354355.SAMN05660816_04788"/>
<dbReference type="PROSITE" id="PS51257">
    <property type="entry name" value="PROKAR_LIPOPROTEIN"/>
    <property type="match status" value="1"/>
</dbReference>
<feature type="signal peptide" evidence="6">
    <location>
        <begin position="1"/>
        <end position="22"/>
    </location>
</feature>
<comment type="similarity">
    <text evidence="2">Belongs to the SusD family.</text>
</comment>
<dbReference type="Pfam" id="PF07980">
    <property type="entry name" value="SusD_RagB"/>
    <property type="match status" value="1"/>
</dbReference>
<dbReference type="Gene3D" id="1.25.40.390">
    <property type="match status" value="1"/>
</dbReference>
<comment type="caution">
    <text evidence="8">The sequence shown here is derived from an EMBL/GenBank/DDBJ whole genome shotgun (WGS) entry which is preliminary data.</text>
</comment>
<evidence type="ECO:0000256" key="5">
    <source>
        <dbReference type="ARBA" id="ARBA00023237"/>
    </source>
</evidence>
<sequence length="565" mass="64553">MQIRVSIVYSAVCSVLLLAALASCKKLVEVEPKDELDEKNMYRNVFDADAAVIGVYGKFMGLAEQYIVLNELRGDLTTVTATADANLQQIDAHKVQDGNPYASPKPFYEVILNCNDVLHNLGIMLADKKLKVEEYNMRYSDIATLRCWLYLQLGIHFGKVPYVTDDIADVSALDAIRNLPRFEFNQLLDTLTRQMESLPYMQPYASSASLVTTVDGYVTNKFFINKQIMEGQLYLWKGDYRKAAIAFKTVMEVGGTGDLNTNRITYGSKADNNDIAVGYIRFREWDENMLVDNNSQGWRSIFARSEDKLFNYEWIWYLPFNKSFKPVDPFINLFSNKGGSYLLKPSQYAIDKWNSQVQKNDFTYDARGKVFSWRMLNNQPVIMKYLYNYLDEKSFAPVNVFEKNGKWFLYRAASLHLDFAEAANRDAHQSLAYALVNQGLPTVANMIPTEGTPYNFDARKSDNPKIVGDWCANAGIRGRANLYSPAVTGDSTLFIEDQVIGEAGLELAYEGRRWPDLLRIALRRNDPAFLADKIYNKLVAEHNPAAADVRARLMNKENWYLPFRW</sequence>
<dbReference type="GO" id="GO:0009279">
    <property type="term" value="C:cell outer membrane"/>
    <property type="evidence" value="ECO:0007669"/>
    <property type="project" value="UniProtKB-SubCell"/>
</dbReference>
<dbReference type="SUPFAM" id="SSF48452">
    <property type="entry name" value="TPR-like"/>
    <property type="match status" value="1"/>
</dbReference>
<evidence type="ECO:0000313" key="9">
    <source>
        <dbReference type="Proteomes" id="UP000192610"/>
    </source>
</evidence>
<dbReference type="RefSeq" id="WP_081197958.1">
    <property type="nucleotide sequence ID" value="NZ_FOCZ01000009.1"/>
</dbReference>
<comment type="subcellular location">
    <subcellularLocation>
        <location evidence="1">Cell outer membrane</location>
    </subcellularLocation>
</comment>
<dbReference type="Proteomes" id="UP000192610">
    <property type="component" value="Unassembled WGS sequence"/>
</dbReference>
<evidence type="ECO:0000256" key="2">
    <source>
        <dbReference type="ARBA" id="ARBA00006275"/>
    </source>
</evidence>
<organism evidence="8 9">
    <name type="scientific">Niastella yeongjuensis</name>
    <dbReference type="NCBI Taxonomy" id="354355"/>
    <lineage>
        <taxon>Bacteria</taxon>
        <taxon>Pseudomonadati</taxon>
        <taxon>Bacteroidota</taxon>
        <taxon>Chitinophagia</taxon>
        <taxon>Chitinophagales</taxon>
        <taxon>Chitinophagaceae</taxon>
        <taxon>Niastella</taxon>
    </lineage>
</organism>
<evidence type="ECO:0000256" key="6">
    <source>
        <dbReference type="SAM" id="SignalP"/>
    </source>
</evidence>
<evidence type="ECO:0000256" key="3">
    <source>
        <dbReference type="ARBA" id="ARBA00022729"/>
    </source>
</evidence>
<dbReference type="AlphaFoldDB" id="A0A1V9F3A2"/>
<evidence type="ECO:0000313" key="8">
    <source>
        <dbReference type="EMBL" id="OQP52859.1"/>
    </source>
</evidence>
<dbReference type="InterPro" id="IPR012944">
    <property type="entry name" value="SusD_RagB_dom"/>
</dbReference>
<dbReference type="OrthoDB" id="1035036at2"/>
<keyword evidence="5" id="KW-0998">Cell outer membrane</keyword>
<feature type="chain" id="PRO_5010707762" evidence="6">
    <location>
        <begin position="23"/>
        <end position="565"/>
    </location>
</feature>
<dbReference type="EMBL" id="LVXG01000007">
    <property type="protein sequence ID" value="OQP52859.1"/>
    <property type="molecule type" value="Genomic_DNA"/>
</dbReference>
<keyword evidence="3 6" id="KW-0732">Signal</keyword>
<reference evidence="9" key="1">
    <citation type="submission" date="2016-04" db="EMBL/GenBank/DDBJ databases">
        <authorList>
            <person name="Chen L."/>
            <person name="Zhuang W."/>
            <person name="Wang G."/>
        </authorList>
    </citation>
    <scope>NUCLEOTIDE SEQUENCE [LARGE SCALE GENOMIC DNA]</scope>
    <source>
        <strain evidence="9">17621</strain>
    </source>
</reference>
<name>A0A1V9F3A2_9BACT</name>
<evidence type="ECO:0000256" key="4">
    <source>
        <dbReference type="ARBA" id="ARBA00023136"/>
    </source>
</evidence>
<keyword evidence="9" id="KW-1185">Reference proteome</keyword>